<evidence type="ECO:0008006" key="10">
    <source>
        <dbReference type="Google" id="ProtNLM"/>
    </source>
</evidence>
<dbReference type="InterPro" id="IPR051694">
    <property type="entry name" value="Immunoregulatory_rcpt-like"/>
</dbReference>
<feature type="region of interest" description="Disordered" evidence="5">
    <location>
        <begin position="213"/>
        <end position="311"/>
    </location>
</feature>
<evidence type="ECO:0000256" key="4">
    <source>
        <dbReference type="ARBA" id="ARBA00023136"/>
    </source>
</evidence>
<keyword evidence="4 6" id="KW-0472">Membrane</keyword>
<evidence type="ECO:0000256" key="3">
    <source>
        <dbReference type="ARBA" id="ARBA00022989"/>
    </source>
</evidence>
<dbReference type="GO" id="GO:0071944">
    <property type="term" value="C:cell periphery"/>
    <property type="evidence" value="ECO:0007669"/>
    <property type="project" value="UniProtKB-ARBA"/>
</dbReference>
<reference evidence="8" key="1">
    <citation type="journal article" date="2023" name="Mol. Phylogenet. Evol.">
        <title>Genome-scale phylogeny and comparative genomics of the fungal order Sordariales.</title>
        <authorList>
            <person name="Hensen N."/>
            <person name="Bonometti L."/>
            <person name="Westerberg I."/>
            <person name="Brannstrom I.O."/>
            <person name="Guillou S."/>
            <person name="Cros-Aarteil S."/>
            <person name="Calhoun S."/>
            <person name="Haridas S."/>
            <person name="Kuo A."/>
            <person name="Mondo S."/>
            <person name="Pangilinan J."/>
            <person name="Riley R."/>
            <person name="LaButti K."/>
            <person name="Andreopoulos B."/>
            <person name="Lipzen A."/>
            <person name="Chen C."/>
            <person name="Yan M."/>
            <person name="Daum C."/>
            <person name="Ng V."/>
            <person name="Clum A."/>
            <person name="Steindorff A."/>
            <person name="Ohm R.A."/>
            <person name="Martin F."/>
            <person name="Silar P."/>
            <person name="Natvig D.O."/>
            <person name="Lalanne C."/>
            <person name="Gautier V."/>
            <person name="Ament-Velasquez S.L."/>
            <person name="Kruys A."/>
            <person name="Hutchinson M.I."/>
            <person name="Powell A.J."/>
            <person name="Barry K."/>
            <person name="Miller A.N."/>
            <person name="Grigoriev I.V."/>
            <person name="Debuchy R."/>
            <person name="Gladieux P."/>
            <person name="Hiltunen Thoren M."/>
            <person name="Johannesson H."/>
        </authorList>
    </citation>
    <scope>NUCLEOTIDE SEQUENCE</scope>
    <source>
        <strain evidence="8">CBS 532.94</strain>
    </source>
</reference>
<dbReference type="PANTHER" id="PTHR15549">
    <property type="entry name" value="PAIRED IMMUNOGLOBULIN-LIKE TYPE 2 RECEPTOR"/>
    <property type="match status" value="1"/>
</dbReference>
<proteinExistence type="predicted"/>
<keyword evidence="9" id="KW-1185">Reference proteome</keyword>
<evidence type="ECO:0000256" key="7">
    <source>
        <dbReference type="SAM" id="SignalP"/>
    </source>
</evidence>
<organism evidence="8 9">
    <name type="scientific">Achaetomium macrosporum</name>
    <dbReference type="NCBI Taxonomy" id="79813"/>
    <lineage>
        <taxon>Eukaryota</taxon>
        <taxon>Fungi</taxon>
        <taxon>Dikarya</taxon>
        <taxon>Ascomycota</taxon>
        <taxon>Pezizomycotina</taxon>
        <taxon>Sordariomycetes</taxon>
        <taxon>Sordariomycetidae</taxon>
        <taxon>Sordariales</taxon>
        <taxon>Chaetomiaceae</taxon>
        <taxon>Achaetomium</taxon>
    </lineage>
</organism>
<keyword evidence="2 6" id="KW-0812">Transmembrane</keyword>
<reference evidence="8" key="2">
    <citation type="submission" date="2023-05" db="EMBL/GenBank/DDBJ databases">
        <authorList>
            <consortium name="Lawrence Berkeley National Laboratory"/>
            <person name="Steindorff A."/>
            <person name="Hensen N."/>
            <person name="Bonometti L."/>
            <person name="Westerberg I."/>
            <person name="Brannstrom I.O."/>
            <person name="Guillou S."/>
            <person name="Cros-Aarteil S."/>
            <person name="Calhoun S."/>
            <person name="Haridas S."/>
            <person name="Kuo A."/>
            <person name="Mondo S."/>
            <person name="Pangilinan J."/>
            <person name="Riley R."/>
            <person name="Labutti K."/>
            <person name="Andreopoulos B."/>
            <person name="Lipzen A."/>
            <person name="Chen C."/>
            <person name="Yanf M."/>
            <person name="Daum C."/>
            <person name="Ng V."/>
            <person name="Clum A."/>
            <person name="Ohm R."/>
            <person name="Martin F."/>
            <person name="Silar P."/>
            <person name="Natvig D."/>
            <person name="Lalanne C."/>
            <person name="Gautier V."/>
            <person name="Ament-Velasquez S.L."/>
            <person name="Kruys A."/>
            <person name="Hutchinson M.I."/>
            <person name="Powell A.J."/>
            <person name="Barry K."/>
            <person name="Miller A.N."/>
            <person name="Grigoriev I.V."/>
            <person name="Debuchy R."/>
            <person name="Gladieux P."/>
            <person name="Thoren M.H."/>
            <person name="Johannesson H."/>
        </authorList>
    </citation>
    <scope>NUCLEOTIDE SEQUENCE</scope>
    <source>
        <strain evidence="8">CBS 532.94</strain>
    </source>
</reference>
<evidence type="ECO:0000256" key="6">
    <source>
        <dbReference type="SAM" id="Phobius"/>
    </source>
</evidence>
<dbReference type="NCBIfam" id="TIGR01167">
    <property type="entry name" value="LPXTG_anchor"/>
    <property type="match status" value="1"/>
</dbReference>
<evidence type="ECO:0000256" key="5">
    <source>
        <dbReference type="SAM" id="MobiDB-lite"/>
    </source>
</evidence>
<keyword evidence="7" id="KW-0732">Signal</keyword>
<name>A0AAN7C7T9_9PEZI</name>
<accession>A0AAN7C7T9</accession>
<feature type="region of interest" description="Disordered" evidence="5">
    <location>
        <begin position="117"/>
        <end position="174"/>
    </location>
</feature>
<gene>
    <name evidence="8" type="ORF">C8A03DRAFT_35571</name>
</gene>
<evidence type="ECO:0000256" key="1">
    <source>
        <dbReference type="ARBA" id="ARBA00004167"/>
    </source>
</evidence>
<dbReference type="GO" id="GO:0016020">
    <property type="term" value="C:membrane"/>
    <property type="evidence" value="ECO:0007669"/>
    <property type="project" value="UniProtKB-SubCell"/>
</dbReference>
<evidence type="ECO:0000256" key="2">
    <source>
        <dbReference type="ARBA" id="ARBA00022692"/>
    </source>
</evidence>
<dbReference type="AlphaFoldDB" id="A0AAN7C7T9"/>
<feature type="compositionally biased region" description="Polar residues" evidence="5">
    <location>
        <begin position="232"/>
        <end position="244"/>
    </location>
</feature>
<comment type="caution">
    <text evidence="8">The sequence shown here is derived from an EMBL/GenBank/DDBJ whole genome shotgun (WGS) entry which is preliminary data.</text>
</comment>
<dbReference type="CDD" id="cd12087">
    <property type="entry name" value="TM_EGFR-like"/>
    <property type="match status" value="1"/>
</dbReference>
<feature type="chain" id="PRO_5043047770" description="Extracellular membrane protein CFEM domain-containing protein" evidence="7">
    <location>
        <begin position="26"/>
        <end position="311"/>
    </location>
</feature>
<protein>
    <recommendedName>
        <fullName evidence="10">Extracellular membrane protein CFEM domain-containing protein</fullName>
    </recommendedName>
</protein>
<feature type="compositionally biased region" description="Low complexity" evidence="5">
    <location>
        <begin position="117"/>
        <end position="162"/>
    </location>
</feature>
<sequence length="311" mass="31809">MVGPRRMRVVPAALVLLILVSASRAQGTIDFGFYPKRAQDCMYKAADDSKCESSTVAATNSCLCRNGGDFITKAAACIGQSSASDLETVYTTMRDACGNSDTPISITEDEFMAAANGAASTTSTAGPTTTSSASISSTTSGTDASMTSSASGTSGTSTSTATPADGQREEEGGGGLKTGVMAGIIVGAVGGVALLGALAFFLFRRRRKLGEESHPMLPQQAHPSVAPGHSSAMHNSAYYSSPPSTAGWPKEWQGPSPDLRSSGFNWESPAHLSYPSGGGSLAPSPPLPPQELDGAQYVHSTGSTQAPVEMP</sequence>
<dbReference type="PANTHER" id="PTHR15549:SF26">
    <property type="entry name" value="AXIAL BUDDING PATTERN PROTEIN 2-RELATED"/>
    <property type="match status" value="1"/>
</dbReference>
<evidence type="ECO:0000313" key="8">
    <source>
        <dbReference type="EMBL" id="KAK4236531.1"/>
    </source>
</evidence>
<keyword evidence="3 6" id="KW-1133">Transmembrane helix</keyword>
<comment type="subcellular location">
    <subcellularLocation>
        <location evidence="1">Membrane</location>
        <topology evidence="1">Single-pass membrane protein</topology>
    </subcellularLocation>
</comment>
<evidence type="ECO:0000313" key="9">
    <source>
        <dbReference type="Proteomes" id="UP001303760"/>
    </source>
</evidence>
<feature type="signal peptide" evidence="7">
    <location>
        <begin position="1"/>
        <end position="25"/>
    </location>
</feature>
<dbReference type="EMBL" id="MU860187">
    <property type="protein sequence ID" value="KAK4236531.1"/>
    <property type="molecule type" value="Genomic_DNA"/>
</dbReference>
<feature type="compositionally biased region" description="Polar residues" evidence="5">
    <location>
        <begin position="298"/>
        <end position="311"/>
    </location>
</feature>
<dbReference type="Proteomes" id="UP001303760">
    <property type="component" value="Unassembled WGS sequence"/>
</dbReference>
<feature type="transmembrane region" description="Helical" evidence="6">
    <location>
        <begin position="180"/>
        <end position="203"/>
    </location>
</feature>